<gene>
    <name evidence="1" type="ORF">VT50_0201835</name>
</gene>
<dbReference type="Gene3D" id="1.10.357.10">
    <property type="entry name" value="Tetracycline Repressor, domain 2"/>
    <property type="match status" value="1"/>
</dbReference>
<dbReference type="InterPro" id="IPR036271">
    <property type="entry name" value="Tet_transcr_reg_TetR-rel_C_sf"/>
</dbReference>
<dbReference type="AlphaFoldDB" id="A0A1V4DDH4"/>
<organism evidence="1 2">
    <name type="scientific">Streptomyces antioxidans</name>
    <dbReference type="NCBI Taxonomy" id="1507734"/>
    <lineage>
        <taxon>Bacteria</taxon>
        <taxon>Bacillati</taxon>
        <taxon>Actinomycetota</taxon>
        <taxon>Actinomycetes</taxon>
        <taxon>Kitasatosporales</taxon>
        <taxon>Streptomycetaceae</taxon>
        <taxon>Streptomyces</taxon>
    </lineage>
</organism>
<reference evidence="1" key="1">
    <citation type="submission" date="2016-12" db="EMBL/GenBank/DDBJ databases">
        <title>Genome sequence of Streptomyces antioxidans MUSC 164.</title>
        <authorList>
            <person name="Lee L.-H."/>
            <person name="Ser H.-L."/>
        </authorList>
    </citation>
    <scope>NUCLEOTIDE SEQUENCE [LARGE SCALE GENOMIC DNA]</scope>
    <source>
        <strain evidence="1">MUSC 164</strain>
    </source>
</reference>
<evidence type="ECO:0000313" key="1">
    <source>
        <dbReference type="EMBL" id="OPF84766.1"/>
    </source>
</evidence>
<evidence type="ECO:0008006" key="3">
    <source>
        <dbReference type="Google" id="ProtNLM"/>
    </source>
</evidence>
<comment type="caution">
    <text evidence="1">The sequence shown here is derived from an EMBL/GenBank/DDBJ whole genome shotgun (WGS) entry which is preliminary data.</text>
</comment>
<evidence type="ECO:0000313" key="2">
    <source>
        <dbReference type="Proteomes" id="UP000033615"/>
    </source>
</evidence>
<dbReference type="EMBL" id="LAKD02000001">
    <property type="protein sequence ID" value="OPF84766.1"/>
    <property type="molecule type" value="Genomic_DNA"/>
</dbReference>
<keyword evidence="2" id="KW-1185">Reference proteome</keyword>
<dbReference type="Proteomes" id="UP000033615">
    <property type="component" value="Unassembled WGS sequence"/>
</dbReference>
<proteinExistence type="predicted"/>
<protein>
    <recommendedName>
        <fullName evidence="3">Tetracycline repressor TetR C-terminal domain-containing protein</fullName>
    </recommendedName>
</protein>
<name>A0A1V4DDH4_9ACTN</name>
<sequence>MRGARSAFPRVGVPTAISPPVQVFAAVTVGWSASGARGEADLGHRLARVARICAGVRLVIRRVGVPAAEREERMAAEGYPLAAAVSSDLFQDYGVRFEEGLRALVAGIEATLAPSAPSARGASGASR</sequence>
<dbReference type="SUPFAM" id="SSF48498">
    <property type="entry name" value="Tetracyclin repressor-like, C-terminal domain"/>
    <property type="match status" value="1"/>
</dbReference>
<accession>A0A1V4DDH4</accession>